<reference evidence="1 2" key="1">
    <citation type="submission" date="2019-07" db="EMBL/GenBank/DDBJ databases">
        <authorList>
            <person name="Zhao L.H."/>
        </authorList>
    </citation>
    <scope>NUCLEOTIDE SEQUENCE [LARGE SCALE GENOMIC DNA]</scope>
    <source>
        <strain evidence="1 2">Co35</strain>
    </source>
</reference>
<evidence type="ECO:0000313" key="2">
    <source>
        <dbReference type="Proteomes" id="UP000316988"/>
    </source>
</evidence>
<proteinExistence type="predicted"/>
<dbReference type="OrthoDB" id="3827359at2"/>
<evidence type="ECO:0000313" key="1">
    <source>
        <dbReference type="EMBL" id="TSD62757.1"/>
    </source>
</evidence>
<name>A0A554S8T1_9ACTN</name>
<gene>
    <name evidence="1" type="ORF">FNM00_10280</name>
</gene>
<dbReference type="EMBL" id="VLNT01000007">
    <property type="protein sequence ID" value="TSD62757.1"/>
    <property type="molecule type" value="Genomic_DNA"/>
</dbReference>
<sequence length="161" mass="17145">MRWDRLFGDVEESAADVMADERDTLAEELGAEAWAEMSWTDLLAGDVVLTVQGGGEVRGAVLWSAPDLVVLSADGREVAIARDAVMTAVVSQRGAATVRRVGWPAVFRAAQEDAEDVQVVRRDGGLVSGPVVAVVADAVVLAEGGRRKIIPWTALASVRRH</sequence>
<accession>A0A554S8T1</accession>
<dbReference type="RefSeq" id="WP_143913354.1">
    <property type="nucleotide sequence ID" value="NZ_VLNT01000007.1"/>
</dbReference>
<protein>
    <submittedName>
        <fullName evidence="1">Uncharacterized protein</fullName>
    </submittedName>
</protein>
<dbReference type="AlphaFoldDB" id="A0A554S8T1"/>
<organism evidence="1 2">
    <name type="scientific">Aeromicrobium piscarium</name>
    <dbReference type="NCBI Taxonomy" id="2590901"/>
    <lineage>
        <taxon>Bacteria</taxon>
        <taxon>Bacillati</taxon>
        <taxon>Actinomycetota</taxon>
        <taxon>Actinomycetes</taxon>
        <taxon>Propionibacteriales</taxon>
        <taxon>Nocardioidaceae</taxon>
        <taxon>Aeromicrobium</taxon>
    </lineage>
</organism>
<keyword evidence="2" id="KW-1185">Reference proteome</keyword>
<comment type="caution">
    <text evidence="1">The sequence shown here is derived from an EMBL/GenBank/DDBJ whole genome shotgun (WGS) entry which is preliminary data.</text>
</comment>
<dbReference type="Proteomes" id="UP000316988">
    <property type="component" value="Unassembled WGS sequence"/>
</dbReference>